<reference evidence="10 11" key="1">
    <citation type="submission" date="2023-10" db="EMBL/GenBank/DDBJ databases">
        <title>Comparative genomics analysis reveals potential genetic determinants of host preference in Cryptosporidium xiaoi.</title>
        <authorList>
            <person name="Xiao L."/>
            <person name="Li J."/>
        </authorList>
    </citation>
    <scope>NUCLEOTIDE SEQUENCE [LARGE SCALE GENOMIC DNA]</scope>
    <source>
        <strain evidence="10 11">52996</strain>
    </source>
</reference>
<dbReference type="PANTHER" id="PTHR33146">
    <property type="entry name" value="ENDONUCLEASE 4"/>
    <property type="match status" value="1"/>
</dbReference>
<dbReference type="GO" id="GO:0006308">
    <property type="term" value="P:DNA catabolic process"/>
    <property type="evidence" value="ECO:0007669"/>
    <property type="project" value="InterPro"/>
</dbReference>
<accession>A0AAV9Y298</accession>
<dbReference type="GO" id="GO:0046872">
    <property type="term" value="F:metal ion binding"/>
    <property type="evidence" value="ECO:0007669"/>
    <property type="project" value="UniProtKB-KW"/>
</dbReference>
<dbReference type="Pfam" id="PF02265">
    <property type="entry name" value="S1-P1_nuclease"/>
    <property type="match status" value="1"/>
</dbReference>
<evidence type="ECO:0000256" key="5">
    <source>
        <dbReference type="ARBA" id="ARBA00022801"/>
    </source>
</evidence>
<feature type="chain" id="PRO_5043463155" evidence="9">
    <location>
        <begin position="17"/>
        <end position="415"/>
    </location>
</feature>
<keyword evidence="9" id="KW-0732">Signal</keyword>
<protein>
    <submittedName>
        <fullName evidence="10">S1 P1nuclease</fullName>
    </submittedName>
</protein>
<keyword evidence="7" id="KW-0325">Glycoprotein</keyword>
<evidence type="ECO:0000256" key="6">
    <source>
        <dbReference type="ARBA" id="ARBA00023157"/>
    </source>
</evidence>
<keyword evidence="4" id="KW-0255">Endonuclease</keyword>
<dbReference type="InterPro" id="IPR003154">
    <property type="entry name" value="S1/P1nuclease"/>
</dbReference>
<evidence type="ECO:0000313" key="10">
    <source>
        <dbReference type="EMBL" id="KAK6590545.1"/>
    </source>
</evidence>
<evidence type="ECO:0000256" key="3">
    <source>
        <dbReference type="ARBA" id="ARBA00022723"/>
    </source>
</evidence>
<proteinExistence type="inferred from homology"/>
<keyword evidence="2" id="KW-0540">Nuclease</keyword>
<evidence type="ECO:0000256" key="2">
    <source>
        <dbReference type="ARBA" id="ARBA00022722"/>
    </source>
</evidence>
<evidence type="ECO:0000256" key="1">
    <source>
        <dbReference type="ARBA" id="ARBA00009547"/>
    </source>
</evidence>
<organism evidence="10 11">
    <name type="scientific">Cryptosporidium xiaoi</name>
    <dbReference type="NCBI Taxonomy" id="659607"/>
    <lineage>
        <taxon>Eukaryota</taxon>
        <taxon>Sar</taxon>
        <taxon>Alveolata</taxon>
        <taxon>Apicomplexa</taxon>
        <taxon>Conoidasida</taxon>
        <taxon>Coccidia</taxon>
        <taxon>Eucoccidiorida</taxon>
        <taxon>Eimeriorina</taxon>
        <taxon>Cryptosporidiidae</taxon>
        <taxon>Cryptosporidium</taxon>
    </lineage>
</organism>
<dbReference type="EMBL" id="JAWDEY010000006">
    <property type="protein sequence ID" value="KAK6590545.1"/>
    <property type="molecule type" value="Genomic_DNA"/>
</dbReference>
<evidence type="ECO:0000256" key="7">
    <source>
        <dbReference type="ARBA" id="ARBA00023180"/>
    </source>
</evidence>
<keyword evidence="8" id="KW-0472">Membrane</keyword>
<keyword evidence="8" id="KW-1133">Transmembrane helix</keyword>
<dbReference type="CDD" id="cd11010">
    <property type="entry name" value="S1-P1_nuclease"/>
    <property type="match status" value="1"/>
</dbReference>
<evidence type="ECO:0000313" key="11">
    <source>
        <dbReference type="Proteomes" id="UP001311799"/>
    </source>
</evidence>
<feature type="signal peptide" evidence="9">
    <location>
        <begin position="1"/>
        <end position="16"/>
    </location>
</feature>
<dbReference type="GO" id="GO:0003676">
    <property type="term" value="F:nucleic acid binding"/>
    <property type="evidence" value="ECO:0007669"/>
    <property type="project" value="InterPro"/>
</dbReference>
<keyword evidence="6" id="KW-1015">Disulfide bond</keyword>
<dbReference type="PANTHER" id="PTHR33146:SF26">
    <property type="entry name" value="ENDONUCLEASE 4"/>
    <property type="match status" value="1"/>
</dbReference>
<name>A0AAV9Y298_9CRYT</name>
<sequence length="415" mass="48049">MLILFMYICLLLTTRAISFDADGHSAIGMTTISGLQHKYSQKLKRLMNGKDIVDISGWGERVSQKHPSTLPFHFQSQNRSDFLFNGDGTIKDKNGLLDKNNTNHIGNNCGNNKYCLVRMIKHLFYRLIGSQNKVEIEYPIGIQLTDSDCVKFLINLIGDLHQPLHFGFSDDNLGRDIKGVMVINGTNEKISLYDIWEYGITKKLKIEKPHFWFGGWTHIFAIRDSYDKELQRWKEIGIDVVDEWALESFNLMCSKIYSNPLSREPISDNFNIDLTLEFAWFEIFRNRILIAGARLSIVLNEILKYRDGKEKPFRVTNSLLLSSDEDVNHHLYDNKIASTDSKKFAATEVDIFGKKFKIPTWIRNLSINVSLVVICMIVFLYISIFLFKDNNIRHFQLPSTDDFKNIQMKETSMME</sequence>
<keyword evidence="5" id="KW-0378">Hydrolase</keyword>
<evidence type="ECO:0000256" key="8">
    <source>
        <dbReference type="SAM" id="Phobius"/>
    </source>
</evidence>
<dbReference type="AlphaFoldDB" id="A0AAV9Y298"/>
<comment type="similarity">
    <text evidence="1">Belongs to the nuclease type I family.</text>
</comment>
<evidence type="ECO:0000256" key="9">
    <source>
        <dbReference type="SAM" id="SignalP"/>
    </source>
</evidence>
<keyword evidence="11" id="KW-1185">Reference proteome</keyword>
<comment type="caution">
    <text evidence="10">The sequence shown here is derived from an EMBL/GenBank/DDBJ whole genome shotgun (WGS) entry which is preliminary data.</text>
</comment>
<dbReference type="SUPFAM" id="SSF48537">
    <property type="entry name" value="Phospholipase C/P1 nuclease"/>
    <property type="match status" value="1"/>
</dbReference>
<dbReference type="InterPro" id="IPR008947">
    <property type="entry name" value="PLipase_C/P1_nuclease_dom_sf"/>
</dbReference>
<dbReference type="Gene3D" id="1.10.575.10">
    <property type="entry name" value="P1 Nuclease"/>
    <property type="match status" value="1"/>
</dbReference>
<dbReference type="Proteomes" id="UP001311799">
    <property type="component" value="Unassembled WGS sequence"/>
</dbReference>
<keyword evidence="8" id="KW-0812">Transmembrane</keyword>
<keyword evidence="3" id="KW-0479">Metal-binding</keyword>
<evidence type="ECO:0000256" key="4">
    <source>
        <dbReference type="ARBA" id="ARBA00022759"/>
    </source>
</evidence>
<feature type="transmembrane region" description="Helical" evidence="8">
    <location>
        <begin position="365"/>
        <end position="387"/>
    </location>
</feature>
<gene>
    <name evidence="10" type="ORF">RS030_152372</name>
</gene>
<dbReference type="GO" id="GO:0016788">
    <property type="term" value="F:hydrolase activity, acting on ester bonds"/>
    <property type="evidence" value="ECO:0007669"/>
    <property type="project" value="InterPro"/>
</dbReference>
<dbReference type="GO" id="GO:0004519">
    <property type="term" value="F:endonuclease activity"/>
    <property type="evidence" value="ECO:0007669"/>
    <property type="project" value="UniProtKB-KW"/>
</dbReference>